<feature type="transmembrane region" description="Helical" evidence="1">
    <location>
        <begin position="24"/>
        <end position="49"/>
    </location>
</feature>
<evidence type="ECO:0000313" key="4">
    <source>
        <dbReference type="Proteomes" id="UP000243706"/>
    </source>
</evidence>
<protein>
    <submittedName>
        <fullName evidence="3">Lytic regulatory protein</fullName>
    </submittedName>
</protein>
<name>A0A240C6U6_9STAP</name>
<gene>
    <name evidence="2" type="ORF">GCM10007183_14550</name>
    <name evidence="3" type="ORF">SAMEA4412661_01666</name>
</gene>
<reference evidence="5" key="3">
    <citation type="journal article" date="2019" name="Int. J. Syst. Evol. Microbiol.">
        <title>The Global Catalogue of Microorganisms (GCM) 10K type strain sequencing project: providing services to taxonomists for standard genome sequencing and annotation.</title>
        <authorList>
            <consortium name="The Broad Institute Genomics Platform"/>
            <consortium name="The Broad Institute Genome Sequencing Center for Infectious Disease"/>
            <person name="Wu L."/>
            <person name="Ma J."/>
        </authorList>
    </citation>
    <scope>NUCLEOTIDE SEQUENCE [LARGE SCALE GENOMIC DNA]</scope>
    <source>
        <strain evidence="5">CCM 4175</strain>
    </source>
</reference>
<keyword evidence="1" id="KW-0812">Transmembrane</keyword>
<reference evidence="2" key="4">
    <citation type="submission" date="2024-05" db="EMBL/GenBank/DDBJ databases">
        <authorList>
            <person name="Sun Q."/>
            <person name="Sedlacek I."/>
        </authorList>
    </citation>
    <scope>NUCLEOTIDE SEQUENCE</scope>
    <source>
        <strain evidence="2">CCM 4175</strain>
    </source>
</reference>
<sequence>MFKFTSLFLEHTKLQRKKLYSMNLVNFLLMLILLSLSVLPMGLIFNLWAMAFFTGQGNTMSLILVTMGALLLIALIFLMITFPLFVGTIRSMYQAITQQATLKWSVLFSTFNGKIWRKSLLVGLVTSLFLLVLVIIDYFITMGLRQLLKPLVSSNFTEMMILFVIAVISSIISVFIAIFIINFITAFVKNPDNKIRHNIKIAWTTIKNGQKTFLPFLIGLYLLNLTLLIFAGPVFYGIQMSQAHISQNLASIITGIVSAIFFFIRYTVYFIMLGTIITYFHHQGHKNVS</sequence>
<accession>A0A240C6U6</accession>
<feature type="transmembrane region" description="Helical" evidence="1">
    <location>
        <begin position="61"/>
        <end position="86"/>
    </location>
</feature>
<dbReference type="EMBL" id="LT906464">
    <property type="protein sequence ID" value="SNW03519.1"/>
    <property type="molecule type" value="Genomic_DNA"/>
</dbReference>
<feature type="transmembrane region" description="Helical" evidence="1">
    <location>
        <begin position="250"/>
        <end position="280"/>
    </location>
</feature>
<organism evidence="3 4">
    <name type="scientific">Staphylococcus muscae</name>
    <dbReference type="NCBI Taxonomy" id="1294"/>
    <lineage>
        <taxon>Bacteria</taxon>
        <taxon>Bacillati</taxon>
        <taxon>Bacillota</taxon>
        <taxon>Bacilli</taxon>
        <taxon>Bacillales</taxon>
        <taxon>Staphylococcaceae</taxon>
        <taxon>Staphylococcus</taxon>
    </lineage>
</organism>
<proteinExistence type="predicted"/>
<dbReference type="KEGG" id="smus:C7J88_04995"/>
<keyword evidence="5" id="KW-1185">Reference proteome</keyword>
<dbReference type="RefSeq" id="WP_095117548.1">
    <property type="nucleotide sequence ID" value="NZ_BMCB01000008.1"/>
</dbReference>
<reference evidence="2" key="1">
    <citation type="journal article" date="2014" name="Int. J. Syst. Evol. Microbiol.">
        <title>Complete genome of a new Firmicutes species belonging to the dominant human colonic microbiota ('Ruminococcus bicirculans') reveals two chromosomes and a selective capacity to utilize plant glucans.</title>
        <authorList>
            <consortium name="NISC Comparative Sequencing Program"/>
            <person name="Wegmann U."/>
            <person name="Louis P."/>
            <person name="Goesmann A."/>
            <person name="Henrissat B."/>
            <person name="Duncan S.H."/>
            <person name="Flint H.J."/>
        </authorList>
    </citation>
    <scope>NUCLEOTIDE SEQUENCE</scope>
    <source>
        <strain evidence="2">CCM 4175</strain>
    </source>
</reference>
<reference evidence="3 4" key="2">
    <citation type="submission" date="2017-06" db="EMBL/GenBank/DDBJ databases">
        <authorList>
            <consortium name="Pathogen Informatics"/>
        </authorList>
    </citation>
    <scope>NUCLEOTIDE SEQUENCE [LARGE SCALE GENOMIC DNA]</scope>
    <source>
        <strain evidence="3 4">NCTC13833</strain>
    </source>
</reference>
<dbReference type="EMBL" id="BMCB01000008">
    <property type="protein sequence ID" value="GGA91432.1"/>
    <property type="molecule type" value="Genomic_DNA"/>
</dbReference>
<evidence type="ECO:0000256" key="1">
    <source>
        <dbReference type="SAM" id="Phobius"/>
    </source>
</evidence>
<evidence type="ECO:0000313" key="5">
    <source>
        <dbReference type="Proteomes" id="UP000652995"/>
    </source>
</evidence>
<evidence type="ECO:0000313" key="2">
    <source>
        <dbReference type="EMBL" id="GGA91432.1"/>
    </source>
</evidence>
<feature type="transmembrane region" description="Helical" evidence="1">
    <location>
        <begin position="160"/>
        <end position="188"/>
    </location>
</feature>
<keyword evidence="1" id="KW-0472">Membrane</keyword>
<feature type="transmembrane region" description="Helical" evidence="1">
    <location>
        <begin position="213"/>
        <end position="238"/>
    </location>
</feature>
<keyword evidence="1" id="KW-1133">Transmembrane helix</keyword>
<dbReference type="Proteomes" id="UP000243706">
    <property type="component" value="Chromosome 1"/>
</dbReference>
<dbReference type="OrthoDB" id="2413153at2"/>
<evidence type="ECO:0000313" key="3">
    <source>
        <dbReference type="EMBL" id="SNW03519.1"/>
    </source>
</evidence>
<dbReference type="AlphaFoldDB" id="A0A240C6U6"/>
<feature type="transmembrane region" description="Helical" evidence="1">
    <location>
        <begin position="120"/>
        <end position="140"/>
    </location>
</feature>
<dbReference type="Proteomes" id="UP000652995">
    <property type="component" value="Unassembled WGS sequence"/>
</dbReference>